<dbReference type="AlphaFoldDB" id="A0A816UC27"/>
<organism evidence="1 3">
    <name type="scientific">Rotaria magnacalcarata</name>
    <dbReference type="NCBI Taxonomy" id="392030"/>
    <lineage>
        <taxon>Eukaryota</taxon>
        <taxon>Metazoa</taxon>
        <taxon>Spiralia</taxon>
        <taxon>Gnathifera</taxon>
        <taxon>Rotifera</taxon>
        <taxon>Eurotatoria</taxon>
        <taxon>Bdelloidea</taxon>
        <taxon>Philodinida</taxon>
        <taxon>Philodinidae</taxon>
        <taxon>Rotaria</taxon>
    </lineage>
</organism>
<reference evidence="1" key="1">
    <citation type="submission" date="2021-02" db="EMBL/GenBank/DDBJ databases">
        <authorList>
            <person name="Nowell W R."/>
        </authorList>
    </citation>
    <scope>NUCLEOTIDE SEQUENCE</scope>
</reference>
<dbReference type="Proteomes" id="UP000676336">
    <property type="component" value="Unassembled WGS sequence"/>
</dbReference>
<comment type="caution">
    <text evidence="1">The sequence shown here is derived from an EMBL/GenBank/DDBJ whole genome shotgun (WGS) entry which is preliminary data.</text>
</comment>
<proteinExistence type="predicted"/>
<sequence length="145" mass="16943">MHNIVSFIAKTILNVNNAELTRNQLNELKKKMTPIQQMITSLQPKQKRSLIEYIPDFESYNDDINIHDYDTELSPSLETYDVDIQGSLSEQLYNKLDQPTTRRPKVTTNKTLEQSLIFSIQFSIISHRFHPKPALILVFYKMTNL</sequence>
<protein>
    <submittedName>
        <fullName evidence="1">Uncharacterized protein</fullName>
    </submittedName>
</protein>
<dbReference type="Proteomes" id="UP000663824">
    <property type="component" value="Unassembled WGS sequence"/>
</dbReference>
<evidence type="ECO:0000313" key="1">
    <source>
        <dbReference type="EMBL" id="CAF2109254.1"/>
    </source>
</evidence>
<name>A0A816UC27_9BILA</name>
<dbReference type="EMBL" id="CAJNRE010012325">
    <property type="protein sequence ID" value="CAF2109254.1"/>
    <property type="molecule type" value="Genomic_DNA"/>
</dbReference>
<gene>
    <name evidence="1" type="ORF">MBJ925_LOCUS23860</name>
    <name evidence="2" type="ORF">SMN809_LOCUS51610</name>
</gene>
<dbReference type="EMBL" id="CAJOBI010173383">
    <property type="protein sequence ID" value="CAF4898034.1"/>
    <property type="molecule type" value="Genomic_DNA"/>
</dbReference>
<evidence type="ECO:0000313" key="2">
    <source>
        <dbReference type="EMBL" id="CAF4898034.1"/>
    </source>
</evidence>
<evidence type="ECO:0000313" key="3">
    <source>
        <dbReference type="Proteomes" id="UP000663824"/>
    </source>
</evidence>
<accession>A0A816UC27</accession>